<dbReference type="STRING" id="1263082.A0A068RPB8"/>
<dbReference type="PANTHER" id="PTHR24192:SF3">
    <property type="entry name" value="ANKYRIN REPEAT DOMAIN 40"/>
    <property type="match status" value="1"/>
</dbReference>
<gene>
    <name evidence="3" type="ORF">LCOR_02521.1</name>
</gene>
<dbReference type="OrthoDB" id="539213at2759"/>
<dbReference type="Proteomes" id="UP000027586">
    <property type="component" value="Unassembled WGS sequence"/>
</dbReference>
<feature type="repeat" description="ANK" evidence="1">
    <location>
        <begin position="39"/>
        <end position="71"/>
    </location>
</feature>
<organism evidence="3 4">
    <name type="scientific">Lichtheimia corymbifera JMRC:FSU:9682</name>
    <dbReference type="NCBI Taxonomy" id="1263082"/>
    <lineage>
        <taxon>Eukaryota</taxon>
        <taxon>Fungi</taxon>
        <taxon>Fungi incertae sedis</taxon>
        <taxon>Mucoromycota</taxon>
        <taxon>Mucoromycotina</taxon>
        <taxon>Mucoromycetes</taxon>
        <taxon>Mucorales</taxon>
        <taxon>Lichtheimiaceae</taxon>
        <taxon>Lichtheimia</taxon>
    </lineage>
</organism>
<evidence type="ECO:0000313" key="3">
    <source>
        <dbReference type="EMBL" id="CDH50831.1"/>
    </source>
</evidence>
<dbReference type="PROSITE" id="PS50088">
    <property type="entry name" value="ANK_REPEAT"/>
    <property type="match status" value="1"/>
</dbReference>
<protein>
    <submittedName>
        <fullName evidence="3">Uncharacterized protein</fullName>
    </submittedName>
</protein>
<evidence type="ECO:0000313" key="4">
    <source>
        <dbReference type="Proteomes" id="UP000027586"/>
    </source>
</evidence>
<feature type="region of interest" description="Disordered" evidence="2">
    <location>
        <begin position="93"/>
        <end position="113"/>
    </location>
</feature>
<keyword evidence="1" id="KW-0040">ANK repeat</keyword>
<comment type="caution">
    <text evidence="3">The sequence shown here is derived from an EMBL/GenBank/DDBJ whole genome shotgun (WGS) entry which is preliminary data.</text>
</comment>
<dbReference type="Pfam" id="PF12796">
    <property type="entry name" value="Ank_2"/>
    <property type="match status" value="1"/>
</dbReference>
<dbReference type="EMBL" id="CBTN010000008">
    <property type="protein sequence ID" value="CDH50831.1"/>
    <property type="molecule type" value="Genomic_DNA"/>
</dbReference>
<dbReference type="InterPro" id="IPR039195">
    <property type="entry name" value="ANKRD40"/>
</dbReference>
<dbReference type="InterPro" id="IPR002110">
    <property type="entry name" value="Ankyrin_rpt"/>
</dbReference>
<dbReference type="PANTHER" id="PTHR24192">
    <property type="entry name" value="ANKYRIN REPEAT DOMAIN 40"/>
    <property type="match status" value="1"/>
</dbReference>
<dbReference type="InterPro" id="IPR036770">
    <property type="entry name" value="Ankyrin_rpt-contain_sf"/>
</dbReference>
<feature type="region of interest" description="Disordered" evidence="2">
    <location>
        <begin position="143"/>
        <end position="172"/>
    </location>
</feature>
<dbReference type="VEuPathDB" id="FungiDB:LCOR_02521.1"/>
<accession>A0A068RPB8</accession>
<feature type="compositionally biased region" description="Low complexity" evidence="2">
    <location>
        <begin position="158"/>
        <end position="168"/>
    </location>
</feature>
<evidence type="ECO:0000256" key="1">
    <source>
        <dbReference type="PROSITE-ProRule" id="PRU00023"/>
    </source>
</evidence>
<dbReference type="Gene3D" id="1.25.40.20">
    <property type="entry name" value="Ankyrin repeat-containing domain"/>
    <property type="match status" value="1"/>
</dbReference>
<proteinExistence type="predicted"/>
<dbReference type="SMART" id="SM00248">
    <property type="entry name" value="ANK"/>
    <property type="match status" value="1"/>
</dbReference>
<feature type="compositionally biased region" description="Polar residues" evidence="2">
    <location>
        <begin position="94"/>
        <end position="105"/>
    </location>
</feature>
<name>A0A068RPB8_9FUNG</name>
<reference evidence="3" key="1">
    <citation type="submission" date="2013-08" db="EMBL/GenBank/DDBJ databases">
        <title>Gene expansion shapes genome architecture in the human pathogen Lichtheimia corymbifera: an evolutionary genomics analysis in the ancient terrestrial Mucorales (Mucoromycotina).</title>
        <authorList>
            <person name="Schwartze V.U."/>
            <person name="Winter S."/>
            <person name="Shelest E."/>
            <person name="Marcet-Houben M."/>
            <person name="Horn F."/>
            <person name="Wehner S."/>
            <person name="Hoffmann K."/>
            <person name="Riege K."/>
            <person name="Sammeth M."/>
            <person name="Nowrousian M."/>
            <person name="Valiante V."/>
            <person name="Linde J."/>
            <person name="Jacobsen I.D."/>
            <person name="Marz M."/>
            <person name="Brakhage A.A."/>
            <person name="Gabaldon T."/>
            <person name="Bocker S."/>
            <person name="Voigt K."/>
        </authorList>
    </citation>
    <scope>NUCLEOTIDE SEQUENCE [LARGE SCALE GENOMIC DNA]</scope>
    <source>
        <strain evidence="3">FSU 9682</strain>
    </source>
</reference>
<keyword evidence="4" id="KW-1185">Reference proteome</keyword>
<dbReference type="AlphaFoldDB" id="A0A068RPB8"/>
<evidence type="ECO:0000256" key="2">
    <source>
        <dbReference type="SAM" id="MobiDB-lite"/>
    </source>
</evidence>
<sequence length="257" mass="28809">MITDQREETLREVCALGNIKAAQHFANSGVNLNSQNKMNGWCALHWASHRGHVNVVRLLLSNGADPNVKTNKNQTALDLARDKHPEIVSLLEPVTSTGGDDSNQAKPEPALPIVPRYLKEPDLEKSWLLPDEFSEARIENVVRQHQARKDMEQPPQPQQQQQQQQQQQTNSSAAEKEILVYLGNRNDESIMGSVFLKNESIDASLASIKQELDGLPENFVLGRNNGKMTIPINSKQMDKPLLDIFRGEEDVLVIIPK</sequence>
<feature type="compositionally biased region" description="Basic and acidic residues" evidence="2">
    <location>
        <begin position="143"/>
        <end position="152"/>
    </location>
</feature>
<dbReference type="PROSITE" id="PS50297">
    <property type="entry name" value="ANK_REP_REGION"/>
    <property type="match status" value="1"/>
</dbReference>
<dbReference type="SUPFAM" id="SSF48403">
    <property type="entry name" value="Ankyrin repeat"/>
    <property type="match status" value="1"/>
</dbReference>